<organism evidence="14 15">
    <name type="scientific">Blattamonas nauphoetae</name>
    <dbReference type="NCBI Taxonomy" id="2049346"/>
    <lineage>
        <taxon>Eukaryota</taxon>
        <taxon>Metamonada</taxon>
        <taxon>Preaxostyla</taxon>
        <taxon>Oxymonadida</taxon>
        <taxon>Blattamonas</taxon>
    </lineage>
</organism>
<accession>A0ABQ9Y6Z5</accession>
<name>A0ABQ9Y6Z5_9EUKA</name>
<evidence type="ECO:0000256" key="4">
    <source>
        <dbReference type="ARBA" id="ARBA00022454"/>
    </source>
</evidence>
<dbReference type="PRINTS" id="PR00620">
    <property type="entry name" value="HISTONEH2A"/>
</dbReference>
<keyword evidence="4" id="KW-0158">Chromosome</keyword>
<feature type="region of interest" description="Disordered" evidence="11">
    <location>
        <begin position="1"/>
        <end position="21"/>
    </location>
</feature>
<dbReference type="InterPro" id="IPR040909">
    <property type="entry name" value="CHFR_Znf-CRD"/>
</dbReference>
<evidence type="ECO:0000259" key="13">
    <source>
        <dbReference type="Pfam" id="PF17979"/>
    </source>
</evidence>
<dbReference type="InterPro" id="IPR009072">
    <property type="entry name" value="Histone-fold"/>
</dbReference>
<evidence type="ECO:0000256" key="10">
    <source>
        <dbReference type="ARBA" id="ARBA00023306"/>
    </source>
</evidence>
<sequence>MNTKHIVLSSGPKSSTSRTSHSKTAKAGLVFPVARIFKYLKAGRYTPRVSGGASCYLAAVLEYLTAEVLEISGSCAKDEKNKIIKPSHIHSAVRDDEELQKLFGTCIIPSSGKVMITTKKSSPPQRNQQVQRQTQLPSAVNPPITAFFGTQLPQTCAQCTTPTADGFKCPTLPPANHHTCHHCQRPFPARQPATVPDTCECCQQHFCGLYWQCPARGVKFLRLRDYQVDSFPNDALLQNPFETKRLMEYIDTCLHSTAQAVWDSIIDKLSSDPEWQKLTMGPHQTPITSEMAVCSTCFARAQRELLLNYRESIPKTAMPAAVQQLDDCWYGTKCRTQWHKWTHAQKYNHICPQTKF</sequence>
<evidence type="ECO:0000256" key="8">
    <source>
        <dbReference type="ARBA" id="ARBA00023242"/>
    </source>
</evidence>
<dbReference type="InterPro" id="IPR002119">
    <property type="entry name" value="Histone_H2A"/>
</dbReference>
<evidence type="ECO:0000313" key="14">
    <source>
        <dbReference type="EMBL" id="KAK2959521.1"/>
    </source>
</evidence>
<keyword evidence="5" id="KW-0808">Transferase</keyword>
<protein>
    <submittedName>
        <fullName evidence="14">Histone H2A</fullName>
    </submittedName>
</protein>
<feature type="domain" description="Core Histone H2A/H2B/H3" evidence="12">
    <location>
        <begin position="16"/>
        <end position="94"/>
    </location>
</feature>
<evidence type="ECO:0000256" key="9">
    <source>
        <dbReference type="ARBA" id="ARBA00023269"/>
    </source>
</evidence>
<dbReference type="InterPro" id="IPR032458">
    <property type="entry name" value="Histone_H2A_CS"/>
</dbReference>
<evidence type="ECO:0000313" key="15">
    <source>
        <dbReference type="Proteomes" id="UP001281761"/>
    </source>
</evidence>
<reference evidence="14 15" key="1">
    <citation type="journal article" date="2022" name="bioRxiv">
        <title>Genomics of Preaxostyla Flagellates Illuminates Evolutionary Transitions and the Path Towards Mitochondrial Loss.</title>
        <authorList>
            <person name="Novak L.V.F."/>
            <person name="Treitli S.C."/>
            <person name="Pyrih J."/>
            <person name="Halakuc P."/>
            <person name="Pipaliya S.V."/>
            <person name="Vacek V."/>
            <person name="Brzon O."/>
            <person name="Soukal P."/>
            <person name="Eme L."/>
            <person name="Dacks J.B."/>
            <person name="Karnkowska A."/>
            <person name="Elias M."/>
            <person name="Hampl V."/>
        </authorList>
    </citation>
    <scope>NUCLEOTIDE SEQUENCE [LARGE SCALE GENOMIC DNA]</scope>
    <source>
        <strain evidence="14">NAU3</strain>
        <tissue evidence="14">Gut</tissue>
    </source>
</reference>
<proteinExistence type="inferred from homology"/>
<keyword evidence="6" id="KW-0833">Ubl conjugation pathway</keyword>
<evidence type="ECO:0000256" key="5">
    <source>
        <dbReference type="ARBA" id="ARBA00022679"/>
    </source>
</evidence>
<dbReference type="Pfam" id="PF17979">
    <property type="entry name" value="zf-CRD"/>
    <property type="match status" value="1"/>
</dbReference>
<dbReference type="PANTHER" id="PTHR16079:SF4">
    <property type="entry name" value="E3 UBIQUITIN-PROTEIN LIGASE CHFR"/>
    <property type="match status" value="1"/>
</dbReference>
<dbReference type="Pfam" id="PF00125">
    <property type="entry name" value="Histone"/>
    <property type="match status" value="1"/>
</dbReference>
<keyword evidence="10" id="KW-0131">Cell cycle</keyword>
<feature type="domain" description="E3 ubiquitin-protein ligase CHFR cysteine rich" evidence="13">
    <location>
        <begin position="156"/>
        <end position="313"/>
    </location>
</feature>
<evidence type="ECO:0000256" key="2">
    <source>
        <dbReference type="ARBA" id="ARBA00004286"/>
    </source>
</evidence>
<evidence type="ECO:0000256" key="11">
    <source>
        <dbReference type="SAM" id="MobiDB-lite"/>
    </source>
</evidence>
<dbReference type="Gene3D" id="3.30.40.140">
    <property type="match status" value="1"/>
</dbReference>
<evidence type="ECO:0000256" key="7">
    <source>
        <dbReference type="ARBA" id="ARBA00023125"/>
    </source>
</evidence>
<comment type="similarity">
    <text evidence="3">Belongs to the histone H2A family.</text>
</comment>
<keyword evidence="9" id="KW-0544">Nucleosome core</keyword>
<evidence type="ECO:0000259" key="12">
    <source>
        <dbReference type="Pfam" id="PF00125"/>
    </source>
</evidence>
<keyword evidence="8" id="KW-0539">Nucleus</keyword>
<dbReference type="Proteomes" id="UP001281761">
    <property type="component" value="Unassembled WGS sequence"/>
</dbReference>
<evidence type="ECO:0000256" key="6">
    <source>
        <dbReference type="ARBA" id="ARBA00022786"/>
    </source>
</evidence>
<comment type="caution">
    <text evidence="14">The sequence shown here is derived from an EMBL/GenBank/DDBJ whole genome shotgun (WGS) entry which is preliminary data.</text>
</comment>
<dbReference type="InterPro" id="IPR007125">
    <property type="entry name" value="H2A/H2B/H3"/>
</dbReference>
<comment type="subcellular location">
    <subcellularLocation>
        <location evidence="2">Chromosome</location>
    </subcellularLocation>
    <subcellularLocation>
        <location evidence="1">Nucleus</location>
    </subcellularLocation>
</comment>
<dbReference type="SUPFAM" id="SSF47113">
    <property type="entry name" value="Histone-fold"/>
    <property type="match status" value="1"/>
</dbReference>
<dbReference type="SMART" id="SM00414">
    <property type="entry name" value="H2A"/>
    <property type="match status" value="1"/>
</dbReference>
<dbReference type="Gene3D" id="1.10.20.10">
    <property type="entry name" value="Histone, subunit A"/>
    <property type="match status" value="1"/>
</dbReference>
<evidence type="ECO:0000256" key="1">
    <source>
        <dbReference type="ARBA" id="ARBA00004123"/>
    </source>
</evidence>
<dbReference type="CDD" id="cd00074">
    <property type="entry name" value="HFD_H2A"/>
    <property type="match status" value="1"/>
</dbReference>
<evidence type="ECO:0000256" key="3">
    <source>
        <dbReference type="ARBA" id="ARBA00010691"/>
    </source>
</evidence>
<dbReference type="PANTHER" id="PTHR16079">
    <property type="entry name" value="UBIQUITIN LIGASE PROTEIN CHFR"/>
    <property type="match status" value="1"/>
</dbReference>
<dbReference type="EMBL" id="JARBJD010000029">
    <property type="protein sequence ID" value="KAK2959521.1"/>
    <property type="molecule type" value="Genomic_DNA"/>
</dbReference>
<keyword evidence="15" id="KW-1185">Reference proteome</keyword>
<gene>
    <name evidence="14" type="ORF">BLNAU_5570</name>
</gene>
<keyword evidence="7" id="KW-0238">DNA-binding</keyword>
<dbReference type="InterPro" id="IPR052256">
    <property type="entry name" value="E3_ubiquitin-ligase_CHFR"/>
</dbReference>
<feature type="compositionally biased region" description="Low complexity" evidence="11">
    <location>
        <begin position="9"/>
        <end position="19"/>
    </location>
</feature>
<dbReference type="PROSITE" id="PS00046">
    <property type="entry name" value="HISTONE_H2A"/>
    <property type="match status" value="1"/>
</dbReference>